<feature type="signal peptide" evidence="1">
    <location>
        <begin position="1"/>
        <end position="22"/>
    </location>
</feature>
<name>A0A1G6PN08_NIADE</name>
<dbReference type="STRING" id="1285928.SAMN04487894_104102"/>
<evidence type="ECO:0000256" key="1">
    <source>
        <dbReference type="SAM" id="SignalP"/>
    </source>
</evidence>
<gene>
    <name evidence="2" type="ORF">SAMN04487894_104102</name>
</gene>
<reference evidence="3" key="1">
    <citation type="submission" date="2016-10" db="EMBL/GenBank/DDBJ databases">
        <authorList>
            <person name="Varghese N."/>
            <person name="Submissions S."/>
        </authorList>
    </citation>
    <scope>NUCLEOTIDE SEQUENCE [LARGE SCALE GENOMIC DNA]</scope>
    <source>
        <strain evidence="3">DSM 25811 / CCM 8410 / LMG 26954 / E90</strain>
    </source>
</reference>
<keyword evidence="1" id="KW-0732">Signal</keyword>
<proteinExistence type="predicted"/>
<feature type="chain" id="PRO_5011672156" description="Alpha/beta hydrolase" evidence="1">
    <location>
        <begin position="23"/>
        <end position="306"/>
    </location>
</feature>
<evidence type="ECO:0000313" key="3">
    <source>
        <dbReference type="Proteomes" id="UP000198757"/>
    </source>
</evidence>
<organism evidence="2 3">
    <name type="scientific">Niabella drilacis (strain DSM 25811 / CCM 8410 / CCUG 62505 / LMG 26954 / E90)</name>
    <dbReference type="NCBI Taxonomy" id="1285928"/>
    <lineage>
        <taxon>Bacteria</taxon>
        <taxon>Pseudomonadati</taxon>
        <taxon>Bacteroidota</taxon>
        <taxon>Chitinophagia</taxon>
        <taxon>Chitinophagales</taxon>
        <taxon>Chitinophagaceae</taxon>
        <taxon>Niabella</taxon>
    </lineage>
</organism>
<evidence type="ECO:0008006" key="4">
    <source>
        <dbReference type="Google" id="ProtNLM"/>
    </source>
</evidence>
<protein>
    <recommendedName>
        <fullName evidence="4">Alpha/beta hydrolase</fullName>
    </recommendedName>
</protein>
<keyword evidence="3" id="KW-1185">Reference proteome</keyword>
<evidence type="ECO:0000313" key="2">
    <source>
        <dbReference type="EMBL" id="SDC81590.1"/>
    </source>
</evidence>
<dbReference type="EMBL" id="FMZO01000004">
    <property type="protein sequence ID" value="SDC81590.1"/>
    <property type="molecule type" value="Genomic_DNA"/>
</dbReference>
<dbReference type="Gene3D" id="3.40.50.1820">
    <property type="entry name" value="alpha/beta hydrolase"/>
    <property type="match status" value="1"/>
</dbReference>
<dbReference type="Proteomes" id="UP000198757">
    <property type="component" value="Unassembled WGS sequence"/>
</dbReference>
<dbReference type="InterPro" id="IPR029058">
    <property type="entry name" value="AB_hydrolase_fold"/>
</dbReference>
<accession>A0A1G6PN08</accession>
<dbReference type="AlphaFoldDB" id="A0A1G6PN08"/>
<sequence length="306" mass="33773">MTLLQRCLPVFVFVLWSCPAAAQSAKVPDQYPSPMQETTRRHKRIAFDVQQGITYTIDSVLAKPVFVYIPNRLKKAAWADLLIHFHGLNYVPAYTAEKSKTNLIAVSVNLGSGSGAYARPFQNDTVFKKLVTAIWNTVQEHMESRIRQRKIILSGFSAGYGAIRSILSDADDFASVNTILLLDGLHASYIPERKVLAEGGLIDSIGLEPFLAFARKAVLPVTGKQMLFTHSEIFPGTFVSTTEAADYLLLLLQLKAIPVLKEGPGGMQQISEADKGNFKVLGFAGNSAPDHVDHFHGLPFFLRRLL</sequence>